<feature type="non-terminal residue" evidence="1">
    <location>
        <position position="68"/>
    </location>
</feature>
<feature type="non-terminal residue" evidence="1">
    <location>
        <position position="1"/>
    </location>
</feature>
<accession>A0A699RY15</accession>
<organism evidence="1">
    <name type="scientific">Tanacetum cinerariifolium</name>
    <name type="common">Dalmatian daisy</name>
    <name type="synonym">Chrysanthemum cinerariifolium</name>
    <dbReference type="NCBI Taxonomy" id="118510"/>
    <lineage>
        <taxon>Eukaryota</taxon>
        <taxon>Viridiplantae</taxon>
        <taxon>Streptophyta</taxon>
        <taxon>Embryophyta</taxon>
        <taxon>Tracheophyta</taxon>
        <taxon>Spermatophyta</taxon>
        <taxon>Magnoliopsida</taxon>
        <taxon>eudicotyledons</taxon>
        <taxon>Gunneridae</taxon>
        <taxon>Pentapetalae</taxon>
        <taxon>asterids</taxon>
        <taxon>campanulids</taxon>
        <taxon>Asterales</taxon>
        <taxon>Asteraceae</taxon>
        <taxon>Asteroideae</taxon>
        <taxon>Anthemideae</taxon>
        <taxon>Anthemidinae</taxon>
        <taxon>Tanacetum</taxon>
    </lineage>
</organism>
<dbReference type="AlphaFoldDB" id="A0A699RY15"/>
<proteinExistence type="predicted"/>
<name>A0A699RY15_TANCI</name>
<dbReference type="EMBL" id="BKCJ011116914">
    <property type="protein sequence ID" value="GFC88691.1"/>
    <property type="molecule type" value="Genomic_DNA"/>
</dbReference>
<comment type="caution">
    <text evidence="1">The sequence shown here is derived from an EMBL/GenBank/DDBJ whole genome shotgun (WGS) entry which is preliminary data.</text>
</comment>
<protein>
    <submittedName>
        <fullName evidence="1">Retrotransposable element Tf2</fullName>
    </submittedName>
</protein>
<gene>
    <name evidence="1" type="ORF">Tci_860661</name>
</gene>
<sequence length="68" mass="7765">EVLYGQTPPIHNPYVAKDSSMELVDRTLKAREQVIAMLKFHLKAAQDNMKAYADKKRSDREFSVGDLV</sequence>
<reference evidence="1" key="1">
    <citation type="journal article" date="2019" name="Sci. Rep.">
        <title>Draft genome of Tanacetum cinerariifolium, the natural source of mosquito coil.</title>
        <authorList>
            <person name="Yamashiro T."/>
            <person name="Shiraishi A."/>
            <person name="Satake H."/>
            <person name="Nakayama K."/>
        </authorList>
    </citation>
    <scope>NUCLEOTIDE SEQUENCE</scope>
</reference>
<evidence type="ECO:0000313" key="1">
    <source>
        <dbReference type="EMBL" id="GFC88691.1"/>
    </source>
</evidence>